<proteinExistence type="predicted"/>
<dbReference type="EMBL" id="CP182909">
    <property type="protein sequence ID" value="XPM62615.1"/>
    <property type="molecule type" value="Genomic_DNA"/>
</dbReference>
<gene>
    <name evidence="1" type="ORF">BH720_023580</name>
</gene>
<evidence type="ECO:0000313" key="2">
    <source>
        <dbReference type="Proteomes" id="UP000095472"/>
    </source>
</evidence>
<accession>A0ACD5GP37</accession>
<sequence length="81" mass="8361">MKGGTTLAILQGIQSTQLSAANFTTNLNPLETAPPAPAPPIVPPVRPPLAPPSPTPTPGFTLQILHAADSRSRTPCHCRCG</sequence>
<name>A0ACD5GP37_9CYAN</name>
<organism evidence="1 2">
    <name type="scientific">Desertifilum tharense IPPAS B-1220</name>
    <dbReference type="NCBI Taxonomy" id="1781255"/>
    <lineage>
        <taxon>Bacteria</taxon>
        <taxon>Bacillati</taxon>
        <taxon>Cyanobacteriota</taxon>
        <taxon>Cyanophyceae</taxon>
        <taxon>Desertifilales</taxon>
        <taxon>Desertifilaceae</taxon>
        <taxon>Desertifilum</taxon>
    </lineage>
</organism>
<protein>
    <submittedName>
        <fullName evidence="1">Uncharacterized protein</fullName>
    </submittedName>
</protein>
<keyword evidence="2" id="KW-1185">Reference proteome</keyword>
<reference evidence="1 2" key="1">
    <citation type="journal article" date="2016" name="Genome Announc.">
        <title>Draft Genome Sequence of the Thermotolerant Cyanobacterium Desertifilum sp. IPPAS B-1220.</title>
        <authorList>
            <person name="Mironov K.S."/>
            <person name="Sinetova M.A."/>
            <person name="Bolatkhan K."/>
            <person name="Zayadan B.K."/>
            <person name="Ustinova V.V."/>
            <person name="Kupriyanova E.V."/>
            <person name="Skrypnik A.N."/>
            <person name="Gogoleva N.E."/>
            <person name="Gogolev Y.V."/>
            <person name="Los D.A."/>
        </authorList>
    </citation>
    <scope>NUCLEOTIDE SEQUENCE [LARGE SCALE GENOMIC DNA]</scope>
    <source>
        <strain evidence="1 2">IPPAS B-1220</strain>
    </source>
</reference>
<dbReference type="Proteomes" id="UP000095472">
    <property type="component" value="Chromosome"/>
</dbReference>
<evidence type="ECO:0000313" key="1">
    <source>
        <dbReference type="EMBL" id="XPM62615.1"/>
    </source>
</evidence>